<keyword evidence="1" id="KW-0472">Membrane</keyword>
<evidence type="ECO:0008006" key="4">
    <source>
        <dbReference type="Google" id="ProtNLM"/>
    </source>
</evidence>
<organism evidence="2 3">
    <name type="scientific">Pedococcus bigeumensis</name>
    <dbReference type="NCBI Taxonomy" id="433644"/>
    <lineage>
        <taxon>Bacteria</taxon>
        <taxon>Bacillati</taxon>
        <taxon>Actinomycetota</taxon>
        <taxon>Actinomycetes</taxon>
        <taxon>Micrococcales</taxon>
        <taxon>Intrasporangiaceae</taxon>
        <taxon>Pedococcus</taxon>
    </lineage>
</organism>
<feature type="transmembrane region" description="Helical" evidence="1">
    <location>
        <begin position="262"/>
        <end position="289"/>
    </location>
</feature>
<feature type="transmembrane region" description="Helical" evidence="1">
    <location>
        <begin position="301"/>
        <end position="319"/>
    </location>
</feature>
<evidence type="ECO:0000313" key="3">
    <source>
        <dbReference type="Proteomes" id="UP000317722"/>
    </source>
</evidence>
<protein>
    <recommendedName>
        <fullName evidence="4">DUF2029 domain-containing protein</fullName>
    </recommendedName>
</protein>
<name>A0A502CWP7_9MICO</name>
<keyword evidence="1" id="KW-1133">Transmembrane helix</keyword>
<proteinExistence type="predicted"/>
<evidence type="ECO:0000313" key="2">
    <source>
        <dbReference type="EMBL" id="TPG17233.1"/>
    </source>
</evidence>
<keyword evidence="3" id="KW-1185">Reference proteome</keyword>
<feature type="transmembrane region" description="Helical" evidence="1">
    <location>
        <begin position="466"/>
        <end position="484"/>
    </location>
</feature>
<feature type="transmembrane region" description="Helical" evidence="1">
    <location>
        <begin position="232"/>
        <end position="256"/>
    </location>
</feature>
<keyword evidence="1" id="KW-0812">Transmembrane</keyword>
<dbReference type="Proteomes" id="UP000317722">
    <property type="component" value="Unassembled WGS sequence"/>
</dbReference>
<dbReference type="Pfam" id="PF26314">
    <property type="entry name" value="MptA_B_family"/>
    <property type="match status" value="1"/>
</dbReference>
<accession>A0A502CWP7</accession>
<dbReference type="RefSeq" id="WP_140740329.1">
    <property type="nucleotide sequence ID" value="NZ_RCZM01000003.1"/>
</dbReference>
<reference evidence="2 3" key="1">
    <citation type="journal article" date="2019" name="Environ. Microbiol.">
        <title>Species interactions and distinct microbial communities in high Arctic permafrost affected cryosols are associated with the CH4 and CO2 gas fluxes.</title>
        <authorList>
            <person name="Altshuler I."/>
            <person name="Hamel J."/>
            <person name="Turney S."/>
            <person name="Magnuson E."/>
            <person name="Levesque R."/>
            <person name="Greer C."/>
            <person name="Whyte L.G."/>
        </authorList>
    </citation>
    <scope>NUCLEOTIDE SEQUENCE [LARGE SCALE GENOMIC DNA]</scope>
    <source>
        <strain evidence="2 3">S9.3A</strain>
    </source>
</reference>
<dbReference type="AlphaFoldDB" id="A0A502CWP7"/>
<feature type="transmembrane region" description="Helical" evidence="1">
    <location>
        <begin position="50"/>
        <end position="74"/>
    </location>
</feature>
<sequence length="498" mass="52508">MRDWAATRHRLAAAALALSFGLLLLVGVAGPSAAKPALGPRGWAPGDLAWAPGPALVTALLWAAYLVGALAVALRLRGEPSVVSTAGMLGSVATRARRRLAPGGWALPLGIGVLSLLTGPFGSADHTNYAAYGRIAALGGDPYLTAPSAWSALDPVTSAVEPPWTDTVSVYGPFATLLQSLTSHVAGANLRETVWLWQVLVVVAWLAVRFLLLRSGATPRRVDTLWTLNPLVFGVGVLGAHVDLVAAALAVAALVLAARSPLAAGAFAGLAVSCKVTYGVVGVAVLLAWWVHERRGFVRRAALFALAALALVVPLHVWAGPHVFDQLDRARRSISLATPWRLLYELLSGPLTTAHARTLVTWLAAAMVLVFVVVLARVTRHLAPETATGAAARWALVLSTAYTVAAPYSLPWYDLLTWALLPVLAASVLDAILLLRLAAMAVAYVPGRVVGMTPTVQRVTLWVRRTPVPYAVLLVWGWLTLVATRGSSQTPEPRPPAP</sequence>
<feature type="transmembrane region" description="Helical" evidence="1">
    <location>
        <begin position="105"/>
        <end position="124"/>
    </location>
</feature>
<gene>
    <name evidence="2" type="ORF">EAH86_10765</name>
</gene>
<feature type="transmembrane region" description="Helical" evidence="1">
    <location>
        <begin position="390"/>
        <end position="410"/>
    </location>
</feature>
<dbReference type="OrthoDB" id="5242303at2"/>
<feature type="transmembrane region" description="Helical" evidence="1">
    <location>
        <begin position="194"/>
        <end position="212"/>
    </location>
</feature>
<comment type="caution">
    <text evidence="2">The sequence shown here is derived from an EMBL/GenBank/DDBJ whole genome shotgun (WGS) entry which is preliminary data.</text>
</comment>
<evidence type="ECO:0000256" key="1">
    <source>
        <dbReference type="SAM" id="Phobius"/>
    </source>
</evidence>
<feature type="transmembrane region" description="Helical" evidence="1">
    <location>
        <begin position="359"/>
        <end position="378"/>
    </location>
</feature>
<dbReference type="EMBL" id="RCZM01000003">
    <property type="protein sequence ID" value="TPG17233.1"/>
    <property type="molecule type" value="Genomic_DNA"/>
</dbReference>
<feature type="transmembrane region" description="Helical" evidence="1">
    <location>
        <begin position="416"/>
        <end position="445"/>
    </location>
</feature>